<organism evidence="1 2">
    <name type="scientific">Pichia kluyveri</name>
    <name type="common">Yeast</name>
    <dbReference type="NCBI Taxonomy" id="36015"/>
    <lineage>
        <taxon>Eukaryota</taxon>
        <taxon>Fungi</taxon>
        <taxon>Dikarya</taxon>
        <taxon>Ascomycota</taxon>
        <taxon>Saccharomycotina</taxon>
        <taxon>Pichiomycetes</taxon>
        <taxon>Pichiales</taxon>
        <taxon>Pichiaceae</taxon>
        <taxon>Pichia</taxon>
    </lineage>
</organism>
<dbReference type="Proteomes" id="UP001378960">
    <property type="component" value="Unassembled WGS sequence"/>
</dbReference>
<reference evidence="1 2" key="1">
    <citation type="journal article" date="2023" name="Elife">
        <title>Identification of key yeast species and microbe-microbe interactions impacting larval growth of Drosophila in the wild.</title>
        <authorList>
            <person name="Mure A."/>
            <person name="Sugiura Y."/>
            <person name="Maeda R."/>
            <person name="Honda K."/>
            <person name="Sakurai N."/>
            <person name="Takahashi Y."/>
            <person name="Watada M."/>
            <person name="Katoh T."/>
            <person name="Gotoh A."/>
            <person name="Gotoh Y."/>
            <person name="Taniguchi I."/>
            <person name="Nakamura K."/>
            <person name="Hayashi T."/>
            <person name="Katayama T."/>
            <person name="Uemura T."/>
            <person name="Hattori Y."/>
        </authorList>
    </citation>
    <scope>NUCLEOTIDE SEQUENCE [LARGE SCALE GENOMIC DNA]</scope>
    <source>
        <strain evidence="1 2">PK-24</strain>
    </source>
</reference>
<sequence>MIHLFDIWKSVGYFRDRWCFLLKDAVAQSDKNFKTTQNQTAFLAVDNCKSIYEYKNDPMSCYHIPRCGKIPRDSDLEMPLSELYANGEISEKDVVVLREQRHICSRNTFISKKGATRYAKFKIGNSWQYVKVERLIHVEVNNCSKLLMKFQRVNIEHDWIKAYSEKLEFVLYSKMLESDAEFEWMKLDNSVELFGIHVLKEYDNIIAYKHPDFNNVFRFETKQQFRMFKFAV</sequence>
<evidence type="ECO:0000313" key="2">
    <source>
        <dbReference type="Proteomes" id="UP001378960"/>
    </source>
</evidence>
<dbReference type="AlphaFoldDB" id="A0AAV5R9H9"/>
<accession>A0AAV5R9H9</accession>
<proteinExistence type="predicted"/>
<evidence type="ECO:0000313" key="1">
    <source>
        <dbReference type="EMBL" id="GMM47931.1"/>
    </source>
</evidence>
<protein>
    <submittedName>
        <fullName evidence="1">Uncharacterized protein</fullName>
    </submittedName>
</protein>
<gene>
    <name evidence="1" type="ORF">DAPK24_045290</name>
</gene>
<name>A0AAV5R9H9_PICKL</name>
<comment type="caution">
    <text evidence="1">The sequence shown here is derived from an EMBL/GenBank/DDBJ whole genome shotgun (WGS) entry which is preliminary data.</text>
</comment>
<dbReference type="EMBL" id="BTGB01000009">
    <property type="protein sequence ID" value="GMM47931.1"/>
    <property type="molecule type" value="Genomic_DNA"/>
</dbReference>
<keyword evidence="2" id="KW-1185">Reference proteome</keyword>